<keyword evidence="3" id="KW-1185">Reference proteome</keyword>
<dbReference type="EMBL" id="SNXY01000008">
    <property type="protein sequence ID" value="TDP83904.1"/>
    <property type="molecule type" value="Genomic_DNA"/>
</dbReference>
<dbReference type="AlphaFoldDB" id="A0A4R6RCU7"/>
<keyword evidence="1" id="KW-1133">Transmembrane helix</keyword>
<accession>A0A4R6RCU7</accession>
<protein>
    <submittedName>
        <fullName evidence="2">Uncharacterized protein</fullName>
    </submittedName>
</protein>
<keyword evidence="1" id="KW-0472">Membrane</keyword>
<gene>
    <name evidence="2" type="ORF">EDD54_2501</name>
</gene>
<reference evidence="2 3" key="1">
    <citation type="submission" date="2019-03" db="EMBL/GenBank/DDBJ databases">
        <title>Genomic Encyclopedia of Type Strains, Phase IV (KMG-IV): sequencing the most valuable type-strain genomes for metagenomic binning, comparative biology and taxonomic classification.</title>
        <authorList>
            <person name="Goeker M."/>
        </authorList>
    </citation>
    <scope>NUCLEOTIDE SEQUENCE [LARGE SCALE GENOMIC DNA]</scope>
    <source>
        <strain evidence="2 3">DSM 102969</strain>
    </source>
</reference>
<dbReference type="Proteomes" id="UP000294547">
    <property type="component" value="Unassembled WGS sequence"/>
</dbReference>
<feature type="transmembrane region" description="Helical" evidence="1">
    <location>
        <begin position="63"/>
        <end position="84"/>
    </location>
</feature>
<name>A0A4R6RCU7_9HYPH</name>
<dbReference type="RefSeq" id="WP_126539613.1">
    <property type="nucleotide sequence ID" value="NZ_BSPM01000002.1"/>
</dbReference>
<proteinExistence type="predicted"/>
<evidence type="ECO:0000256" key="1">
    <source>
        <dbReference type="SAM" id="Phobius"/>
    </source>
</evidence>
<sequence>MNVDGLLRNLKVLVRAERILADIRLRRAATRAGLVVTAGLFAVIGLTLLGYAGFLALETVIGPIWAAVALGAAALAFAAVLMLVAGSSEPGRDHAVALDLEAAALDALAADLRGAEADIRGLAGFVRNPFDSALPGLIVPLATVLLKALRGKRGKDAPPA</sequence>
<evidence type="ECO:0000313" key="2">
    <source>
        <dbReference type="EMBL" id="TDP83904.1"/>
    </source>
</evidence>
<dbReference type="OrthoDB" id="8448387at2"/>
<feature type="transmembrane region" description="Helical" evidence="1">
    <location>
        <begin position="34"/>
        <end position="57"/>
    </location>
</feature>
<comment type="caution">
    <text evidence="2">The sequence shown here is derived from an EMBL/GenBank/DDBJ whole genome shotgun (WGS) entry which is preliminary data.</text>
</comment>
<keyword evidence="1" id="KW-0812">Transmembrane</keyword>
<evidence type="ECO:0000313" key="3">
    <source>
        <dbReference type="Proteomes" id="UP000294547"/>
    </source>
</evidence>
<organism evidence="2 3">
    <name type="scientific">Oharaeibacter diazotrophicus</name>
    <dbReference type="NCBI Taxonomy" id="1920512"/>
    <lineage>
        <taxon>Bacteria</taxon>
        <taxon>Pseudomonadati</taxon>
        <taxon>Pseudomonadota</taxon>
        <taxon>Alphaproteobacteria</taxon>
        <taxon>Hyphomicrobiales</taxon>
        <taxon>Pleomorphomonadaceae</taxon>
        <taxon>Oharaeibacter</taxon>
    </lineage>
</organism>